<dbReference type="EMBL" id="VFQX01000050">
    <property type="protein sequence ID" value="KAF0974916.1"/>
    <property type="molecule type" value="Genomic_DNA"/>
</dbReference>
<dbReference type="RefSeq" id="XP_044559629.1">
    <property type="nucleotide sequence ID" value="XM_044709679.1"/>
</dbReference>
<dbReference type="Gene3D" id="3.40.50.10190">
    <property type="entry name" value="BRCT domain"/>
    <property type="match status" value="1"/>
</dbReference>
<evidence type="ECO:0000313" key="2">
    <source>
        <dbReference type="EMBL" id="KAF0974916.1"/>
    </source>
</evidence>
<protein>
    <recommendedName>
        <fullName evidence="1">BRCT domain-containing protein</fullName>
    </recommendedName>
</protein>
<proteinExistence type="predicted"/>
<dbReference type="SUPFAM" id="SSF52113">
    <property type="entry name" value="BRCT domain"/>
    <property type="match status" value="1"/>
</dbReference>
<comment type="caution">
    <text evidence="2">The sequence shown here is derived from an EMBL/GenBank/DDBJ whole genome shotgun (WGS) entry which is preliminary data.</text>
</comment>
<evidence type="ECO:0000259" key="1">
    <source>
        <dbReference type="PROSITE" id="PS50172"/>
    </source>
</evidence>
<dbReference type="Proteomes" id="UP000444721">
    <property type="component" value="Unassembled WGS sequence"/>
</dbReference>
<dbReference type="VEuPathDB" id="AmoebaDB:NfTy_067310"/>
<dbReference type="InterPro" id="IPR001357">
    <property type="entry name" value="BRCT_dom"/>
</dbReference>
<gene>
    <name evidence="2" type="ORF">FDP41_006083</name>
</gene>
<accession>A0A6A5BJB7</accession>
<dbReference type="VEuPathDB" id="AmoebaDB:FDP41_006083"/>
<keyword evidence="3" id="KW-1185">Reference proteome</keyword>
<sequence>MDSSPCQKEINVFTDQEDPVLEDDYEDEEESNIKTRSLEKVFMMFYGIQPEVENELVISTLDCAHKYSCERIVSECVNLFERSLNEESFEMVKNWLDSIDSSERTDVQNLLLATTTKWDSKQSSKHFAFNNKELREKMKPFIENFGGFVDDKFNPDTTTHYICSGSPSLDDLGFIAAVVGNCSLLMDSFITSCVECGQFLEEDPI</sequence>
<dbReference type="GeneID" id="68113301"/>
<organism evidence="2 3">
    <name type="scientific">Naegleria fowleri</name>
    <name type="common">Brain eating amoeba</name>
    <dbReference type="NCBI Taxonomy" id="5763"/>
    <lineage>
        <taxon>Eukaryota</taxon>
        <taxon>Discoba</taxon>
        <taxon>Heterolobosea</taxon>
        <taxon>Tetramitia</taxon>
        <taxon>Eutetramitia</taxon>
        <taxon>Vahlkampfiidae</taxon>
        <taxon>Naegleria</taxon>
    </lineage>
</organism>
<dbReference type="InterPro" id="IPR036420">
    <property type="entry name" value="BRCT_dom_sf"/>
</dbReference>
<name>A0A6A5BJB7_NAEFO</name>
<dbReference type="PROSITE" id="PS50172">
    <property type="entry name" value="BRCT"/>
    <property type="match status" value="1"/>
</dbReference>
<feature type="domain" description="BRCT" evidence="1">
    <location>
        <begin position="135"/>
        <end position="205"/>
    </location>
</feature>
<evidence type="ECO:0000313" key="3">
    <source>
        <dbReference type="Proteomes" id="UP000444721"/>
    </source>
</evidence>
<dbReference type="AlphaFoldDB" id="A0A6A5BJB7"/>
<reference evidence="2 3" key="1">
    <citation type="journal article" date="2019" name="Sci. Rep.">
        <title>Nanopore sequencing improves the draft genome of the human pathogenic amoeba Naegleria fowleri.</title>
        <authorList>
            <person name="Liechti N."/>
            <person name="Schurch N."/>
            <person name="Bruggmann R."/>
            <person name="Wittwer M."/>
        </authorList>
    </citation>
    <scope>NUCLEOTIDE SEQUENCE [LARGE SCALE GENOMIC DNA]</scope>
    <source>
        <strain evidence="2 3">ATCC 30894</strain>
    </source>
</reference>